<name>A0AAD9Y2D7_COLKA</name>
<accession>A0AAD9Y2D7</accession>
<proteinExistence type="predicted"/>
<comment type="caution">
    <text evidence="2">The sequence shown here is derived from an EMBL/GenBank/DDBJ whole genome shotgun (WGS) entry which is preliminary data.</text>
</comment>
<protein>
    <submittedName>
        <fullName evidence="2">Uncharacterized protein</fullName>
    </submittedName>
</protein>
<dbReference type="Proteomes" id="UP001281614">
    <property type="component" value="Unassembled WGS sequence"/>
</dbReference>
<organism evidence="2 3">
    <name type="scientific">Colletotrichum kahawae</name>
    <name type="common">Coffee berry disease fungus</name>
    <dbReference type="NCBI Taxonomy" id="34407"/>
    <lineage>
        <taxon>Eukaryota</taxon>
        <taxon>Fungi</taxon>
        <taxon>Dikarya</taxon>
        <taxon>Ascomycota</taxon>
        <taxon>Pezizomycotina</taxon>
        <taxon>Sordariomycetes</taxon>
        <taxon>Hypocreomycetidae</taxon>
        <taxon>Glomerellales</taxon>
        <taxon>Glomerellaceae</taxon>
        <taxon>Colletotrichum</taxon>
        <taxon>Colletotrichum gloeosporioides species complex</taxon>
    </lineage>
</organism>
<dbReference type="AlphaFoldDB" id="A0AAD9Y2D7"/>
<keyword evidence="3" id="KW-1185">Reference proteome</keyword>
<reference evidence="2" key="1">
    <citation type="submission" date="2023-02" db="EMBL/GenBank/DDBJ databases">
        <title>Colletotrichum kahawae CIFC_Que2 genome sequencing and assembly.</title>
        <authorList>
            <person name="Baroncelli R."/>
        </authorList>
    </citation>
    <scope>NUCLEOTIDE SEQUENCE</scope>
    <source>
        <strain evidence="2">CIFC_Que2</strain>
    </source>
</reference>
<evidence type="ECO:0000313" key="2">
    <source>
        <dbReference type="EMBL" id="KAK2732262.1"/>
    </source>
</evidence>
<evidence type="ECO:0000256" key="1">
    <source>
        <dbReference type="SAM" id="MobiDB-lite"/>
    </source>
</evidence>
<sequence length="280" mass="30654">MCLNIKYFCASCRQPISKKSADAGEACQFSLTQDIKSAIYEANHAGLIFRESLPFPHDQALAISHTCATPGCAYNAATRFTTGNDPEYGPLARCPGCDNIISVPTHNLSNAMMGGLQRFIAHRADARVPVLDPSLWAGYRCGSSTNGCLWTADQVLSQENRLNAIRQFINNNPQGAAAPAQVLGPLNYLPGNRPQKMWSRDEVATVKEMLAAGKDFEEIGARLGRTDKSVQAKVIRMAKKENLGGKKWAAQLQQRAKDEETEVEEDNDDTVDADGDYEDE</sequence>
<feature type="compositionally biased region" description="Acidic residues" evidence="1">
    <location>
        <begin position="259"/>
        <end position="280"/>
    </location>
</feature>
<dbReference type="EMBL" id="VYYT01000554">
    <property type="protein sequence ID" value="KAK2732262.1"/>
    <property type="molecule type" value="Genomic_DNA"/>
</dbReference>
<evidence type="ECO:0000313" key="3">
    <source>
        <dbReference type="Proteomes" id="UP001281614"/>
    </source>
</evidence>
<gene>
    <name evidence="2" type="ORF">CKAH01_02208</name>
</gene>
<feature type="region of interest" description="Disordered" evidence="1">
    <location>
        <begin position="242"/>
        <end position="280"/>
    </location>
</feature>